<name>A0AAN9J6N9_CLITE</name>
<evidence type="ECO:0000256" key="1">
    <source>
        <dbReference type="SAM" id="MobiDB-lite"/>
    </source>
</evidence>
<feature type="compositionally biased region" description="Basic and acidic residues" evidence="1">
    <location>
        <begin position="10"/>
        <end position="29"/>
    </location>
</feature>
<gene>
    <name evidence="2" type="ORF">RJT34_16153</name>
</gene>
<feature type="region of interest" description="Disordered" evidence="1">
    <location>
        <begin position="1"/>
        <end position="33"/>
    </location>
</feature>
<dbReference type="EMBL" id="JAYKXN010000004">
    <property type="protein sequence ID" value="KAK7293290.1"/>
    <property type="molecule type" value="Genomic_DNA"/>
</dbReference>
<evidence type="ECO:0000313" key="3">
    <source>
        <dbReference type="Proteomes" id="UP001359559"/>
    </source>
</evidence>
<reference evidence="2 3" key="1">
    <citation type="submission" date="2024-01" db="EMBL/GenBank/DDBJ databases">
        <title>The genomes of 5 underutilized Papilionoideae crops provide insights into root nodulation and disease resistance.</title>
        <authorList>
            <person name="Yuan L."/>
        </authorList>
    </citation>
    <scope>NUCLEOTIDE SEQUENCE [LARGE SCALE GENOMIC DNA]</scope>
    <source>
        <strain evidence="2">LY-2023</strain>
        <tissue evidence="2">Leaf</tissue>
    </source>
</reference>
<accession>A0AAN9J6N9</accession>
<evidence type="ECO:0000313" key="2">
    <source>
        <dbReference type="EMBL" id="KAK7293290.1"/>
    </source>
</evidence>
<dbReference type="AlphaFoldDB" id="A0AAN9J6N9"/>
<organism evidence="2 3">
    <name type="scientific">Clitoria ternatea</name>
    <name type="common">Butterfly pea</name>
    <dbReference type="NCBI Taxonomy" id="43366"/>
    <lineage>
        <taxon>Eukaryota</taxon>
        <taxon>Viridiplantae</taxon>
        <taxon>Streptophyta</taxon>
        <taxon>Embryophyta</taxon>
        <taxon>Tracheophyta</taxon>
        <taxon>Spermatophyta</taxon>
        <taxon>Magnoliopsida</taxon>
        <taxon>eudicotyledons</taxon>
        <taxon>Gunneridae</taxon>
        <taxon>Pentapetalae</taxon>
        <taxon>rosids</taxon>
        <taxon>fabids</taxon>
        <taxon>Fabales</taxon>
        <taxon>Fabaceae</taxon>
        <taxon>Papilionoideae</taxon>
        <taxon>50 kb inversion clade</taxon>
        <taxon>NPAAA clade</taxon>
        <taxon>indigoferoid/millettioid clade</taxon>
        <taxon>Phaseoleae</taxon>
        <taxon>Clitoria</taxon>
    </lineage>
</organism>
<keyword evidence="3" id="KW-1185">Reference proteome</keyword>
<protein>
    <submittedName>
        <fullName evidence="2">Uncharacterized protein</fullName>
    </submittedName>
</protein>
<sequence length="373" mass="41758">MDTVNPDTSISKDESEDDSKGKRLLEKVQRPSSTMAVLDVNEEHHVDNDVCNDTEMEIVRTSSDVTTKDTNTILAQVPKLTEIIDTSKNDESNITHAAKKIRSPSPEYYVKGGGYDSPVVGKQLFCEVLANHGRTRVNWQELMTMCPGNEVDPKIISPPAEQITCSENLNKDDARVWCLPPDLAVDAVNGVSSEDILEKYTGYWFPPLFDLPIKEECLILVDYGMVKMGHSFKLNLEPMDDVETIRMKLALDVIHSLYRIFILTPPSPIPFPSETLIRHGDIELSKGQFSTLCPSKEVHVEILHVIAMKMVYCQKTEGENKDLVFDPQVFSIDALGGMVVSSVVKAAAWMIEWVDMEYEFHPNIGDELGLGLL</sequence>
<proteinExistence type="predicted"/>
<comment type="caution">
    <text evidence="2">The sequence shown here is derived from an EMBL/GenBank/DDBJ whole genome shotgun (WGS) entry which is preliminary data.</text>
</comment>
<dbReference type="Proteomes" id="UP001359559">
    <property type="component" value="Unassembled WGS sequence"/>
</dbReference>